<sequence>MGHKTIRHTTRRNGIYYVRFRLSGIKYFRKSLETDSYAQAHSVMSFASPAIHLVQCGAIKPEQFSARLSAITSRLKQQADHWLAQQFLNDERCEVQTQPITAHENRDAVAPAVVAEQKELTEPENALTLAGAWNMYRSEKGRSWTKAIAQANERFMEVLLVVLGASTDVKAVTRQDIKQVMEVVENLPKRVVQPYRSMTIQQLIECDDVPPDDLVGAEAIHKHLKIYKSLFKTFLTDSKEILDKSPTDGVVAAPSKTRFGAYSATEMRKFVGWALKQPDGWQKWITLLLAYTGARRGEIAKLEKTQIKYDEDSQRYYLLIAEGGQGKTENATRQVAIHPSLIEWGFIDFVNRQWKEKIFSPVAGKNMPKIGKVLADIRDQLGIPYLDDYGQRRLVHSFRHTMISTCLAGWVGNLAHLQQVVGHEKSGTGITRRYLHTFPLSAVCYVIDGLCWY</sequence>
<protein>
    <submittedName>
        <fullName evidence="3">Integrase</fullName>
    </submittedName>
</protein>
<dbReference type="PROSITE" id="PS51898">
    <property type="entry name" value="TYR_RECOMBINASE"/>
    <property type="match status" value="1"/>
</dbReference>
<proteinExistence type="predicted"/>
<dbReference type="InterPro" id="IPR013762">
    <property type="entry name" value="Integrase-like_cat_sf"/>
</dbReference>
<dbReference type="OrthoDB" id="9784724at2"/>
<dbReference type="SUPFAM" id="SSF56349">
    <property type="entry name" value="DNA breaking-rejoining enzymes"/>
    <property type="match status" value="1"/>
</dbReference>
<keyword evidence="4" id="KW-1185">Reference proteome</keyword>
<dbReference type="InterPro" id="IPR011010">
    <property type="entry name" value="DNA_brk_join_enz"/>
</dbReference>
<organism evidence="3 4">
    <name type="scientific">Rahnella woolbedingensis</name>
    <dbReference type="NCBI Taxonomy" id="1510574"/>
    <lineage>
        <taxon>Bacteria</taxon>
        <taxon>Pseudomonadati</taxon>
        <taxon>Pseudomonadota</taxon>
        <taxon>Gammaproteobacteria</taxon>
        <taxon>Enterobacterales</taxon>
        <taxon>Yersiniaceae</taxon>
        <taxon>Rahnella</taxon>
    </lineage>
</organism>
<dbReference type="EMBL" id="RAHH01000005">
    <property type="protein sequence ID" value="RJT46037.1"/>
    <property type="molecule type" value="Genomic_DNA"/>
</dbReference>
<reference evidence="3 4" key="1">
    <citation type="submission" date="2018-09" db="EMBL/GenBank/DDBJ databases">
        <authorList>
            <person name="Le Fleche-Mateos A."/>
        </authorList>
    </citation>
    <scope>NUCLEOTIDE SEQUENCE [LARGE SCALE GENOMIC DNA]</scope>
    <source>
        <strain evidence="3 4">DSM 27399</strain>
    </source>
</reference>
<dbReference type="Gene3D" id="1.10.443.10">
    <property type="entry name" value="Intergrase catalytic core"/>
    <property type="match status" value="1"/>
</dbReference>
<gene>
    <name evidence="3" type="ORF">D6C13_04960</name>
</gene>
<dbReference type="RefSeq" id="WP_120131727.1">
    <property type="nucleotide sequence ID" value="NZ_RAHH01000005.1"/>
</dbReference>
<dbReference type="Proteomes" id="UP000284908">
    <property type="component" value="Unassembled WGS sequence"/>
</dbReference>
<evidence type="ECO:0000313" key="4">
    <source>
        <dbReference type="Proteomes" id="UP000284908"/>
    </source>
</evidence>
<dbReference type="GO" id="GO:0003677">
    <property type="term" value="F:DNA binding"/>
    <property type="evidence" value="ECO:0007669"/>
    <property type="project" value="InterPro"/>
</dbReference>
<dbReference type="InterPro" id="IPR002104">
    <property type="entry name" value="Integrase_catalytic"/>
</dbReference>
<comment type="caution">
    <text evidence="3">The sequence shown here is derived from an EMBL/GenBank/DDBJ whole genome shotgun (WGS) entry which is preliminary data.</text>
</comment>
<evidence type="ECO:0000259" key="2">
    <source>
        <dbReference type="PROSITE" id="PS51898"/>
    </source>
</evidence>
<feature type="domain" description="Tyr recombinase" evidence="2">
    <location>
        <begin position="257"/>
        <end position="448"/>
    </location>
</feature>
<dbReference type="GO" id="GO:0006310">
    <property type="term" value="P:DNA recombination"/>
    <property type="evidence" value="ECO:0007669"/>
    <property type="project" value="UniProtKB-KW"/>
</dbReference>
<dbReference type="GO" id="GO:0015074">
    <property type="term" value="P:DNA integration"/>
    <property type="evidence" value="ECO:0007669"/>
    <property type="project" value="InterPro"/>
</dbReference>
<name>A0A419NCG3_9GAMM</name>
<evidence type="ECO:0000313" key="3">
    <source>
        <dbReference type="EMBL" id="RJT46037.1"/>
    </source>
</evidence>
<keyword evidence="1" id="KW-0233">DNA recombination</keyword>
<accession>A0A419NCG3</accession>
<evidence type="ECO:0000256" key="1">
    <source>
        <dbReference type="ARBA" id="ARBA00023172"/>
    </source>
</evidence>
<dbReference type="AlphaFoldDB" id="A0A419NCG3"/>